<dbReference type="Gene3D" id="3.90.550.10">
    <property type="entry name" value="Spore Coat Polysaccharide Biosynthesis Protein SpsA, Chain A"/>
    <property type="match status" value="1"/>
</dbReference>
<dbReference type="EMBL" id="UINC01224063">
    <property type="protein sequence ID" value="SVE53520.1"/>
    <property type="molecule type" value="Genomic_DNA"/>
</dbReference>
<proteinExistence type="predicted"/>
<dbReference type="SUPFAM" id="SSF53448">
    <property type="entry name" value="Nucleotide-diphospho-sugar transferases"/>
    <property type="match status" value="1"/>
</dbReference>
<reference evidence="2" key="1">
    <citation type="submission" date="2018-05" db="EMBL/GenBank/DDBJ databases">
        <authorList>
            <person name="Lanie J.A."/>
            <person name="Ng W.-L."/>
            <person name="Kazmierczak K.M."/>
            <person name="Andrzejewski T.M."/>
            <person name="Davidsen T.M."/>
            <person name="Wayne K.J."/>
            <person name="Tettelin H."/>
            <person name="Glass J.I."/>
            <person name="Rusch D."/>
            <person name="Podicherti R."/>
            <person name="Tsui H.-C.T."/>
            <person name="Winkler M.E."/>
        </authorList>
    </citation>
    <scope>NUCLEOTIDE SEQUENCE</scope>
</reference>
<protein>
    <recommendedName>
        <fullName evidence="1">Glycosyltransferase 2-like domain-containing protein</fullName>
    </recommendedName>
</protein>
<feature type="domain" description="Glycosyltransferase 2-like" evidence="1">
    <location>
        <begin position="7"/>
        <end position="159"/>
    </location>
</feature>
<feature type="non-terminal residue" evidence="2">
    <location>
        <position position="204"/>
    </location>
</feature>
<dbReference type="InterPro" id="IPR029044">
    <property type="entry name" value="Nucleotide-diphossugar_trans"/>
</dbReference>
<name>A0A383EAW9_9ZZZZ</name>
<accession>A0A383EAW9</accession>
<dbReference type="Pfam" id="PF00535">
    <property type="entry name" value="Glycos_transf_2"/>
    <property type="match status" value="1"/>
</dbReference>
<sequence>MKISYGITVHNEADELNKLLEFLIHKTHENDEIVICDDYSDEETQFVLQSWLQQYGHAKTIKIYQRKLDGDFSAQKNSVIENCDGDYIFHIDADEIPHENLVNILPKMLETNDVDLVWVPRVNTVEGFTEEHRMKWGWRVSDKGWVNYPDYQARIFRNDEKIRWVRPVHEYINGCKTYAHLPPHEELSLYHHKTIEKQEQQNEL</sequence>
<dbReference type="AlphaFoldDB" id="A0A383EAW9"/>
<dbReference type="PANTHER" id="PTHR43630">
    <property type="entry name" value="POLY-BETA-1,6-N-ACETYL-D-GLUCOSAMINE SYNTHASE"/>
    <property type="match status" value="1"/>
</dbReference>
<dbReference type="InterPro" id="IPR001173">
    <property type="entry name" value="Glyco_trans_2-like"/>
</dbReference>
<evidence type="ECO:0000313" key="2">
    <source>
        <dbReference type="EMBL" id="SVE53520.1"/>
    </source>
</evidence>
<dbReference type="PANTHER" id="PTHR43630:SF2">
    <property type="entry name" value="GLYCOSYLTRANSFERASE"/>
    <property type="match status" value="1"/>
</dbReference>
<evidence type="ECO:0000259" key="1">
    <source>
        <dbReference type="Pfam" id="PF00535"/>
    </source>
</evidence>
<organism evidence="2">
    <name type="scientific">marine metagenome</name>
    <dbReference type="NCBI Taxonomy" id="408172"/>
    <lineage>
        <taxon>unclassified sequences</taxon>
        <taxon>metagenomes</taxon>
        <taxon>ecological metagenomes</taxon>
    </lineage>
</organism>
<gene>
    <name evidence="2" type="ORF">METZ01_LOCUS506374</name>
</gene>